<dbReference type="SMART" id="SM00256">
    <property type="entry name" value="FBOX"/>
    <property type="match status" value="1"/>
</dbReference>
<sequence length="391" mass="45287">MYSRPIVYYGSLVTVASYKISSWCPKVFTWCKIYLNCFIVLFFSLWQKMASLQNAEKVLRDFISKHSLPEIYQALLAGLCAPCPESTLHLLEMKIMEIQENWNLDIDWSSCIKAVEQITMAALEGKIGLGFYGNKDDSMALSHLLEKAYSCYRKSVMKICFKAWVKYILRRRQEAAELVLKMRAAEDLYMERLRRLALRGWRDWLHTRKHRQQEAVKTIQGVWNSVLCRNVLRAWRHVAQDSKKTKEYFERLEKGLLEAETYNTSAAAIEGEDGVSLLPWKVALKIFQNLEVGDLVKCGRVCRTWKAIAQTYSLWSRINFSSERQRITDDAVVRILQKYRPFVVHLNMRGCSSLQEPSFLCIALSHTCVTGMPATHVQWIEACSMPGVMNH</sequence>
<evidence type="ECO:0000259" key="1">
    <source>
        <dbReference type="PROSITE" id="PS50181"/>
    </source>
</evidence>
<dbReference type="SUPFAM" id="SSF81383">
    <property type="entry name" value="F-box domain"/>
    <property type="match status" value="1"/>
</dbReference>
<dbReference type="Pfam" id="PF12937">
    <property type="entry name" value="F-box-like"/>
    <property type="match status" value="1"/>
</dbReference>
<dbReference type="InterPro" id="IPR032675">
    <property type="entry name" value="LRR_dom_sf"/>
</dbReference>
<dbReference type="EMBL" id="JAINUF010000001">
    <property type="protein sequence ID" value="KAJ8382054.1"/>
    <property type="molecule type" value="Genomic_DNA"/>
</dbReference>
<gene>
    <name evidence="2" type="ORF">SKAU_G00028320</name>
</gene>
<organism evidence="2 3">
    <name type="scientific">Synaphobranchus kaupii</name>
    <name type="common">Kaup's arrowtooth eel</name>
    <dbReference type="NCBI Taxonomy" id="118154"/>
    <lineage>
        <taxon>Eukaryota</taxon>
        <taxon>Metazoa</taxon>
        <taxon>Chordata</taxon>
        <taxon>Craniata</taxon>
        <taxon>Vertebrata</taxon>
        <taxon>Euteleostomi</taxon>
        <taxon>Actinopterygii</taxon>
        <taxon>Neopterygii</taxon>
        <taxon>Teleostei</taxon>
        <taxon>Anguilliformes</taxon>
        <taxon>Synaphobranchidae</taxon>
        <taxon>Synaphobranchus</taxon>
    </lineage>
</organism>
<dbReference type="OrthoDB" id="8900025at2759"/>
<name>A0A9Q1GDA1_SYNKA</name>
<keyword evidence="3" id="KW-1185">Reference proteome</keyword>
<evidence type="ECO:0000313" key="2">
    <source>
        <dbReference type="EMBL" id="KAJ8382054.1"/>
    </source>
</evidence>
<reference evidence="2" key="1">
    <citation type="journal article" date="2023" name="Science">
        <title>Genome structures resolve the early diversification of teleost fishes.</title>
        <authorList>
            <person name="Parey E."/>
            <person name="Louis A."/>
            <person name="Montfort J."/>
            <person name="Bouchez O."/>
            <person name="Roques C."/>
            <person name="Iampietro C."/>
            <person name="Lluch J."/>
            <person name="Castinel A."/>
            <person name="Donnadieu C."/>
            <person name="Desvignes T."/>
            <person name="Floi Bucao C."/>
            <person name="Jouanno E."/>
            <person name="Wen M."/>
            <person name="Mejri S."/>
            <person name="Dirks R."/>
            <person name="Jansen H."/>
            <person name="Henkel C."/>
            <person name="Chen W.J."/>
            <person name="Zahm M."/>
            <person name="Cabau C."/>
            <person name="Klopp C."/>
            <person name="Thompson A.W."/>
            <person name="Robinson-Rechavi M."/>
            <person name="Braasch I."/>
            <person name="Lecointre G."/>
            <person name="Bobe J."/>
            <person name="Postlethwait J.H."/>
            <person name="Berthelot C."/>
            <person name="Roest Crollius H."/>
            <person name="Guiguen Y."/>
        </authorList>
    </citation>
    <scope>NUCLEOTIDE SEQUENCE</scope>
    <source>
        <strain evidence="2">WJC10195</strain>
    </source>
</reference>
<dbReference type="InterPro" id="IPR036047">
    <property type="entry name" value="F-box-like_dom_sf"/>
</dbReference>
<protein>
    <recommendedName>
        <fullName evidence="1">F-box domain-containing protein</fullName>
    </recommendedName>
</protein>
<dbReference type="InterPro" id="IPR001810">
    <property type="entry name" value="F-box_dom"/>
</dbReference>
<dbReference type="PROSITE" id="PS50181">
    <property type="entry name" value="FBOX"/>
    <property type="match status" value="1"/>
</dbReference>
<dbReference type="Proteomes" id="UP001152622">
    <property type="component" value="Chromosome 1"/>
</dbReference>
<proteinExistence type="predicted"/>
<dbReference type="AlphaFoldDB" id="A0A9Q1GDA1"/>
<comment type="caution">
    <text evidence="2">The sequence shown here is derived from an EMBL/GenBank/DDBJ whole genome shotgun (WGS) entry which is preliminary data.</text>
</comment>
<feature type="domain" description="F-box" evidence="1">
    <location>
        <begin position="272"/>
        <end position="318"/>
    </location>
</feature>
<evidence type="ECO:0000313" key="3">
    <source>
        <dbReference type="Proteomes" id="UP001152622"/>
    </source>
</evidence>
<dbReference type="Gene3D" id="3.80.10.10">
    <property type="entry name" value="Ribonuclease Inhibitor"/>
    <property type="match status" value="1"/>
</dbReference>
<accession>A0A9Q1GDA1</accession>